<dbReference type="InterPro" id="IPR014004">
    <property type="entry name" value="Transpt-assoc_nodulatn_dom_bac"/>
</dbReference>
<dbReference type="EMBL" id="JANJ01000001">
    <property type="protein sequence ID" value="EXI63199.1"/>
    <property type="molecule type" value="Genomic_DNA"/>
</dbReference>
<dbReference type="NCBIfam" id="NF008247">
    <property type="entry name" value="PRK11023.1"/>
    <property type="match status" value="1"/>
</dbReference>
<dbReference type="Pfam" id="PF04972">
    <property type="entry name" value="BON"/>
    <property type="match status" value="2"/>
</dbReference>
<dbReference type="PANTHER" id="PTHR34606">
    <property type="entry name" value="BON DOMAIN-CONTAINING PROTEIN"/>
    <property type="match status" value="1"/>
</dbReference>
<keyword evidence="4" id="KW-1185">Reference proteome</keyword>
<dbReference type="PATRIC" id="fig|1450449.3.peg.365"/>
<dbReference type="InterPro" id="IPR007055">
    <property type="entry name" value="BON_dom"/>
</dbReference>
<dbReference type="InterPro" id="IPR051686">
    <property type="entry name" value="Lipoprotein_DolP"/>
</dbReference>
<accession>A0A011PA36</accession>
<dbReference type="Proteomes" id="UP000054123">
    <property type="component" value="Unassembled WGS sequence"/>
</dbReference>
<dbReference type="STRING" id="1122190.GCA_000621105_00120"/>
<evidence type="ECO:0000313" key="4">
    <source>
        <dbReference type="Proteomes" id="UP000054123"/>
    </source>
</evidence>
<dbReference type="OrthoDB" id="9783990at2"/>
<evidence type="ECO:0000313" key="3">
    <source>
        <dbReference type="EMBL" id="EXI63199.1"/>
    </source>
</evidence>
<dbReference type="PROSITE" id="PS50914">
    <property type="entry name" value="BON"/>
    <property type="match status" value="2"/>
</dbReference>
<reference evidence="3 4" key="1">
    <citation type="journal article" date="2014" name="Genome Announc.">
        <title>Genome Sequence of a Presumptive Mannheimia haemolytica Strain with an A1/A6-Cross-Reactive Serotype from a White-Tailed Deer (Odocoileus virginianus).</title>
        <authorList>
            <person name="Lawrence P.K."/>
            <person name="Bey R.F."/>
            <person name="Wiener B."/>
            <person name="Kittichotirat W."/>
            <person name="Bumgarner R.E."/>
        </authorList>
    </citation>
    <scope>NUCLEOTIDE SEQUENCE [LARGE SCALE GENOMIC DNA]</scope>
    <source>
        <strain evidence="3 4">PKL10</strain>
    </source>
</reference>
<keyword evidence="1" id="KW-0732">Signal</keyword>
<feature type="domain" description="BON" evidence="2">
    <location>
        <begin position="51"/>
        <end position="120"/>
    </location>
</feature>
<comment type="caution">
    <text evidence="3">The sequence shown here is derived from an EMBL/GenBank/DDBJ whole genome shotgun (WGS) entry which is preliminary data.</text>
</comment>
<organism evidence="3 4">
    <name type="scientific">Mannheimia granulomatis</name>
    <dbReference type="NCBI Taxonomy" id="85402"/>
    <lineage>
        <taxon>Bacteria</taxon>
        <taxon>Pseudomonadati</taxon>
        <taxon>Pseudomonadota</taxon>
        <taxon>Gammaproteobacteria</taxon>
        <taxon>Pasteurellales</taxon>
        <taxon>Pasteurellaceae</taxon>
        <taxon>Mannheimia</taxon>
    </lineage>
</organism>
<dbReference type="RefSeq" id="WP_027074057.1">
    <property type="nucleotide sequence ID" value="NZ_AVSP01000004.1"/>
</dbReference>
<sequence length="196" mass="21015">MNKLVKHLLKGSLLTLGFISLQGCITTAVVTSAAVATKVATDPRSTGTQVDDEILEEKVAYNINKDEQIKQEARINVVAYNGKVLLIGQAPSFDVVENAKNLAAGAEGVTEIYNEIRQGEKIGFGQVTKDSWITTQVKSKLLVNGEVKATEIKVVTENSEVFLMGKVSQTQADAAAEAARNVSGVTKVVKVFSYAQ</sequence>
<name>A0A011PA36_9PAST</name>
<gene>
    <name evidence="3" type="ORF">AK33_02020</name>
</gene>
<dbReference type="PANTHER" id="PTHR34606:SF4">
    <property type="entry name" value="OUTER MEMBRANE LIPOPROTEIN DOLP"/>
    <property type="match status" value="1"/>
</dbReference>
<dbReference type="SMART" id="SM00749">
    <property type="entry name" value="BON"/>
    <property type="match status" value="2"/>
</dbReference>
<proteinExistence type="predicted"/>
<dbReference type="PROSITE" id="PS51257">
    <property type="entry name" value="PROKAR_LIPOPROTEIN"/>
    <property type="match status" value="1"/>
</dbReference>
<dbReference type="AlphaFoldDB" id="A0A011PA36"/>
<evidence type="ECO:0000259" key="2">
    <source>
        <dbReference type="PROSITE" id="PS50914"/>
    </source>
</evidence>
<keyword evidence="3" id="KW-0449">Lipoprotein</keyword>
<evidence type="ECO:0000256" key="1">
    <source>
        <dbReference type="ARBA" id="ARBA00022729"/>
    </source>
</evidence>
<protein>
    <submittedName>
        <fullName evidence="3">Outer membrane lipoprotein</fullName>
    </submittedName>
</protein>
<feature type="domain" description="BON" evidence="2">
    <location>
        <begin position="129"/>
        <end position="196"/>
    </location>
</feature>